<evidence type="ECO:0000256" key="3">
    <source>
        <dbReference type="ARBA" id="ARBA00022475"/>
    </source>
</evidence>
<evidence type="ECO:0000256" key="2">
    <source>
        <dbReference type="ARBA" id="ARBA00005262"/>
    </source>
</evidence>
<keyword evidence="6 7" id="KW-0472">Membrane</keyword>
<dbReference type="InterPro" id="IPR014047">
    <property type="entry name" value="Chr_Tranpt_l_chain"/>
</dbReference>
<evidence type="ECO:0000256" key="1">
    <source>
        <dbReference type="ARBA" id="ARBA00004651"/>
    </source>
</evidence>
<dbReference type="NCBIfam" id="TIGR00937">
    <property type="entry name" value="2A51"/>
    <property type="match status" value="1"/>
</dbReference>
<feature type="transmembrane region" description="Helical" evidence="7">
    <location>
        <begin position="153"/>
        <end position="170"/>
    </location>
</feature>
<proteinExistence type="inferred from homology"/>
<gene>
    <name evidence="8" type="primary">chrA</name>
    <name evidence="8" type="ORF">QNH24_17375</name>
</gene>
<evidence type="ECO:0000313" key="8">
    <source>
        <dbReference type="EMBL" id="WHY50087.1"/>
    </source>
</evidence>
<evidence type="ECO:0000256" key="7">
    <source>
        <dbReference type="SAM" id="Phobius"/>
    </source>
</evidence>
<comment type="subcellular location">
    <subcellularLocation>
        <location evidence="1">Cell membrane</location>
        <topology evidence="1">Multi-pass membrane protein</topology>
    </subcellularLocation>
</comment>
<feature type="transmembrane region" description="Helical" evidence="7">
    <location>
        <begin position="74"/>
        <end position="98"/>
    </location>
</feature>
<feature type="transmembrane region" description="Helical" evidence="7">
    <location>
        <begin position="261"/>
        <end position="281"/>
    </location>
</feature>
<reference evidence="8" key="1">
    <citation type="submission" date="2023-05" db="EMBL/GenBank/DDBJ databases">
        <title>Comparative genomics of Bacillaceae isolates and their secondary metabolite potential.</title>
        <authorList>
            <person name="Song L."/>
            <person name="Nielsen L.J."/>
            <person name="Mohite O."/>
            <person name="Xu X."/>
            <person name="Weber T."/>
            <person name="Kovacs A.T."/>
        </authorList>
    </citation>
    <scope>NUCLEOTIDE SEQUENCE</scope>
    <source>
        <strain evidence="8">LY1</strain>
    </source>
</reference>
<dbReference type="Proteomes" id="UP001178322">
    <property type="component" value="Chromosome"/>
</dbReference>
<dbReference type="GO" id="GO:0015109">
    <property type="term" value="F:chromate transmembrane transporter activity"/>
    <property type="evidence" value="ECO:0007669"/>
    <property type="project" value="InterPro"/>
</dbReference>
<sequence length="383" mass="41781">MRRLWEIFLVSFKLGCTSFGGPTAHLGYFQNEYVEKRKWLSANDYSQLVALSQFLPGPASSQVGMGIGLLRGGIFGSVISFLGFTLPSVLLLIAFGYFSTHVDMSWVHGLKLVAVAIVAQAILDMSRKLISSIWHLIIALFALGVVLLWVHSLSQVLVIGLAALIGFRFIKITKEMNQHVTVVPISKKAGFILLSLFFLLLIGLPAVSPFMQYEWFILVEKFYLSGALVFGGGHVVLPLLEVQFVQSGLMSSSDFITGYGMTQAVPGPLFTFASYIGMMIAGVPGAVIATIAIFLPAFLLIVGAMPFWLALNQFPRLRGAIAGANAAVVGILAAAFFHPIATETIENWLDIVISAIFLCCLMRWKIPPYLLVIIGLCIGIIRY</sequence>
<feature type="transmembrane region" description="Helical" evidence="7">
    <location>
        <begin position="321"/>
        <end position="341"/>
    </location>
</feature>
<keyword evidence="5 7" id="KW-1133">Transmembrane helix</keyword>
<dbReference type="PIRSF" id="PIRSF004810">
    <property type="entry name" value="ChrA"/>
    <property type="match status" value="1"/>
</dbReference>
<feature type="transmembrane region" description="Helical" evidence="7">
    <location>
        <begin position="353"/>
        <end position="381"/>
    </location>
</feature>
<dbReference type="PANTHER" id="PTHR33567:SF3">
    <property type="entry name" value="CHROMATE ION TRANSPORTER (EUROFUNG)"/>
    <property type="match status" value="1"/>
</dbReference>
<evidence type="ECO:0000256" key="4">
    <source>
        <dbReference type="ARBA" id="ARBA00022692"/>
    </source>
</evidence>
<feature type="transmembrane region" description="Helical" evidence="7">
    <location>
        <begin position="222"/>
        <end position="240"/>
    </location>
</feature>
<feature type="transmembrane region" description="Helical" evidence="7">
    <location>
        <begin position="191"/>
        <end position="210"/>
    </location>
</feature>
<dbReference type="GO" id="GO:0005886">
    <property type="term" value="C:plasma membrane"/>
    <property type="evidence" value="ECO:0007669"/>
    <property type="project" value="UniProtKB-SubCell"/>
</dbReference>
<evidence type="ECO:0000256" key="6">
    <source>
        <dbReference type="ARBA" id="ARBA00023136"/>
    </source>
</evidence>
<evidence type="ECO:0000313" key="9">
    <source>
        <dbReference type="Proteomes" id="UP001178322"/>
    </source>
</evidence>
<keyword evidence="4 7" id="KW-0812">Transmembrane</keyword>
<protein>
    <submittedName>
        <fullName evidence="8">Chromate efflux transporter</fullName>
    </submittedName>
</protein>
<name>A0AAX3WQK7_9BACI</name>
<feature type="transmembrane region" description="Helical" evidence="7">
    <location>
        <begin position="104"/>
        <end position="122"/>
    </location>
</feature>
<dbReference type="AlphaFoldDB" id="A0AAX3WQK7"/>
<dbReference type="RefSeq" id="WP_283868783.1">
    <property type="nucleotide sequence ID" value="NZ_CP126101.1"/>
</dbReference>
<dbReference type="Pfam" id="PF02417">
    <property type="entry name" value="Chromate_transp"/>
    <property type="match status" value="2"/>
</dbReference>
<comment type="similarity">
    <text evidence="2">Belongs to the chromate ion transporter (CHR) (TC 2.A.51) family.</text>
</comment>
<feature type="transmembrane region" description="Helical" evidence="7">
    <location>
        <begin position="129"/>
        <end position="147"/>
    </location>
</feature>
<evidence type="ECO:0000256" key="5">
    <source>
        <dbReference type="ARBA" id="ARBA00022989"/>
    </source>
</evidence>
<dbReference type="EMBL" id="CP126101">
    <property type="protein sequence ID" value="WHY50087.1"/>
    <property type="molecule type" value="Genomic_DNA"/>
</dbReference>
<keyword evidence="3" id="KW-1003">Cell membrane</keyword>
<dbReference type="PANTHER" id="PTHR33567">
    <property type="entry name" value="CHROMATE ION TRANSPORTER (EUROFUNG)"/>
    <property type="match status" value="1"/>
</dbReference>
<feature type="transmembrane region" description="Helical" evidence="7">
    <location>
        <begin position="287"/>
        <end position="309"/>
    </location>
</feature>
<organism evidence="8 9">
    <name type="scientific">Lysinibacillus pakistanensis</name>
    <dbReference type="NCBI Taxonomy" id="759811"/>
    <lineage>
        <taxon>Bacteria</taxon>
        <taxon>Bacillati</taxon>
        <taxon>Bacillota</taxon>
        <taxon>Bacilli</taxon>
        <taxon>Bacillales</taxon>
        <taxon>Bacillaceae</taxon>
        <taxon>Lysinibacillus</taxon>
    </lineage>
</organism>
<dbReference type="InterPro" id="IPR003370">
    <property type="entry name" value="Chromate_transpt"/>
</dbReference>
<accession>A0AAX3WQK7</accession>